<feature type="transmembrane region" description="Helical" evidence="1">
    <location>
        <begin position="97"/>
        <end position="123"/>
    </location>
</feature>
<keyword evidence="1" id="KW-1133">Transmembrane helix</keyword>
<dbReference type="PANTHER" id="PTHR41983">
    <property type="entry name" value="SHORT-CHAIN FATTY ACID TRANSPORTER-RELATED"/>
    <property type="match status" value="1"/>
</dbReference>
<keyword evidence="3" id="KW-1185">Reference proteome</keyword>
<dbReference type="PANTHER" id="PTHR41983:SF2">
    <property type="entry name" value="SHORT-CHAIN FATTY ACID TRANSPORTER-RELATED"/>
    <property type="match status" value="1"/>
</dbReference>
<feature type="transmembrane region" description="Helical" evidence="1">
    <location>
        <begin position="440"/>
        <end position="462"/>
    </location>
</feature>
<evidence type="ECO:0000256" key="1">
    <source>
        <dbReference type="SAM" id="Phobius"/>
    </source>
</evidence>
<feature type="transmembrane region" description="Helical" evidence="1">
    <location>
        <begin position="135"/>
        <end position="161"/>
    </location>
</feature>
<dbReference type="Pfam" id="PF02667">
    <property type="entry name" value="SCFA_trans"/>
    <property type="match status" value="1"/>
</dbReference>
<feature type="transmembrane region" description="Helical" evidence="1">
    <location>
        <begin position="416"/>
        <end position="433"/>
    </location>
</feature>
<feature type="transmembrane region" description="Helical" evidence="1">
    <location>
        <begin position="20"/>
        <end position="38"/>
    </location>
</feature>
<keyword evidence="1" id="KW-0812">Transmembrane</keyword>
<keyword evidence="1" id="KW-0472">Membrane</keyword>
<feature type="transmembrane region" description="Helical" evidence="1">
    <location>
        <begin position="50"/>
        <end position="77"/>
    </location>
</feature>
<comment type="caution">
    <text evidence="2">The sequence shown here is derived from an EMBL/GenBank/DDBJ whole genome shotgun (WGS) entry which is preliminary data.</text>
</comment>
<dbReference type="RefSeq" id="WP_331810272.1">
    <property type="nucleotide sequence ID" value="NZ_JAZHOU010000003.1"/>
</dbReference>
<name>A0ABU7W6A9_9FLAO</name>
<feature type="transmembrane region" description="Helical" evidence="1">
    <location>
        <begin position="316"/>
        <end position="334"/>
    </location>
</feature>
<organism evidence="2 3">
    <name type="scientific">Winogradskyella poriferorum</name>
    <dbReference type="NCBI Taxonomy" id="307627"/>
    <lineage>
        <taxon>Bacteria</taxon>
        <taxon>Pseudomonadati</taxon>
        <taxon>Bacteroidota</taxon>
        <taxon>Flavobacteriia</taxon>
        <taxon>Flavobacteriales</taxon>
        <taxon>Flavobacteriaceae</taxon>
        <taxon>Winogradskyella</taxon>
    </lineage>
</organism>
<feature type="transmembrane region" description="Helical" evidence="1">
    <location>
        <begin position="181"/>
        <end position="208"/>
    </location>
</feature>
<proteinExistence type="predicted"/>
<evidence type="ECO:0000313" key="2">
    <source>
        <dbReference type="EMBL" id="MEF3079514.1"/>
    </source>
</evidence>
<feature type="transmembrane region" description="Helical" evidence="1">
    <location>
        <begin position="278"/>
        <end position="296"/>
    </location>
</feature>
<protein>
    <submittedName>
        <fullName evidence="2">TIGR00366 family protein</fullName>
    </submittedName>
</protein>
<dbReference type="EMBL" id="JAZHOU010000003">
    <property type="protein sequence ID" value="MEF3079514.1"/>
    <property type="molecule type" value="Genomic_DNA"/>
</dbReference>
<gene>
    <name evidence="2" type="ORF">V1468_10895</name>
</gene>
<accession>A0ABU7W6A9</accession>
<evidence type="ECO:0000313" key="3">
    <source>
        <dbReference type="Proteomes" id="UP001356704"/>
    </source>
</evidence>
<dbReference type="InterPro" id="IPR006160">
    <property type="entry name" value="SCFA_transpt_AtoE"/>
</dbReference>
<sequence length="463" mass="50856">MITKLGQKFTDAFTKYMPSAYVFALLLTLLTFVLALVFTNHQPINILQGWYDGFWSLLSFGMQIVLIIITAYCIAQSSPVKKGIDHITKYIKTPTQVYVIIISLGALFSLISFGMVVVTSILGRELALRIKGIHYPFLVACVYFSFNGWVCGLSSSIALLLNTENNFLIQEGILNDTISTSYTLGATLNIAMIILFVVVSPLLIWLLIPKSYEGKELKDLQTSLDDETDSVKDEALSYKLPYKALSDALNNASWLQLTVAVLGIAHIVYHFATKGFDLNFNIMIFIFLIVGMLLHITPMRFSIAMKRASSNISGVLFQYPFYAGIMGIMLASGLGEKITNALVTIATTENYAFISYLSGGIINFAIPSAGGEFAVIGPSILNMVQELGTNLSPTEVTAMTARASMSVAYGESLSNLLQPFFLLVVFPVMGKGIKIQARDVVGYLFIPFVVLFVVQALLVTYLP</sequence>
<feature type="transmembrane region" description="Helical" evidence="1">
    <location>
        <begin position="252"/>
        <end position="272"/>
    </location>
</feature>
<dbReference type="Proteomes" id="UP001356704">
    <property type="component" value="Unassembled WGS sequence"/>
</dbReference>
<reference evidence="2 3" key="1">
    <citation type="submission" date="2024-02" db="EMBL/GenBank/DDBJ databases">
        <title>Winogradskyella poriferorum JCM 12885.</title>
        <authorList>
            <person name="Zhang D.-F."/>
            <person name="Fu Z.-Y."/>
        </authorList>
    </citation>
    <scope>NUCLEOTIDE SEQUENCE [LARGE SCALE GENOMIC DNA]</scope>
    <source>
        <strain evidence="2 3">JCM 12885</strain>
    </source>
</reference>